<dbReference type="Pfam" id="PF02504">
    <property type="entry name" value="FA_synthesis"/>
    <property type="match status" value="1"/>
</dbReference>
<dbReference type="RefSeq" id="WP_006307909.1">
    <property type="nucleotide sequence ID" value="NZ_JH601133.1"/>
</dbReference>
<evidence type="ECO:0000256" key="2">
    <source>
        <dbReference type="ARBA" id="ARBA00022490"/>
    </source>
</evidence>
<keyword evidence="12" id="KW-1185">Reference proteome</keyword>
<sequence length="333" mass="36111">MIRIAIDAMGGDHAPQAVVAGVNQAIDSFMDIEIQLYGDPSQIKKYLTAQERVEIIATSQVIEGEDEPVKAVRHKKNASMVVAARAVKDGQADALLSAGNTGALLTAGLLVVGRMKGIERPGLMPIIPTINPESPQFILMDAGANAQSKPVYLHQYAILANHYCQTVLQIEKPRIALLNNGTEMSKGDDLRKEAYGLLSQERKIHFIGNIEAKDLLNGQADIVITDGFTGNAVLKTLEGTAKGIFKLLKQTLKAGNFKTKLGALLLKGQLKKMAYNFDDTRQGGAVLLGVNHPVIKAHGSANDQAIYHAIEQARMMVLARTIDRMRHAFQQAD</sequence>
<evidence type="ECO:0000256" key="9">
    <source>
        <dbReference type="ARBA" id="ARBA00046608"/>
    </source>
</evidence>
<dbReference type="AlphaFoldDB" id="H3NGR3"/>
<evidence type="ECO:0000313" key="11">
    <source>
        <dbReference type="EMBL" id="EHR38342.1"/>
    </source>
</evidence>
<accession>H3NGR3</accession>
<evidence type="ECO:0000256" key="5">
    <source>
        <dbReference type="ARBA" id="ARBA00023098"/>
    </source>
</evidence>
<name>H3NGR3_9LACT</name>
<dbReference type="SUPFAM" id="SSF53659">
    <property type="entry name" value="Isocitrate/Isopropylmalate dehydrogenase-like"/>
    <property type="match status" value="1"/>
</dbReference>
<dbReference type="EC" id="2.3.1.274" evidence="8 10"/>
<dbReference type="NCBIfam" id="TIGR00182">
    <property type="entry name" value="plsX"/>
    <property type="match status" value="1"/>
</dbReference>
<dbReference type="InterPro" id="IPR003664">
    <property type="entry name" value="FA_synthesis"/>
</dbReference>
<protein>
    <recommendedName>
        <fullName evidence="8 10">Phosphate acyltransferase</fullName>
        <ecNumber evidence="8 10">2.3.1.274</ecNumber>
    </recommendedName>
    <alternativeName>
        <fullName evidence="10">Acyl-ACP phosphotransacylase</fullName>
    </alternativeName>
    <alternativeName>
        <fullName evidence="10">Acyl-[acyl-carrier-protein]--phosphate acyltransferase</fullName>
    </alternativeName>
    <alternativeName>
        <fullName evidence="10">Phosphate-acyl-ACP acyltransferase</fullName>
    </alternativeName>
</protein>
<evidence type="ECO:0000256" key="4">
    <source>
        <dbReference type="ARBA" id="ARBA00022679"/>
    </source>
</evidence>
<keyword evidence="2 10" id="KW-0963">Cytoplasm</keyword>
<dbReference type="OrthoDB" id="9806408at2"/>
<dbReference type="eggNOG" id="COG0416">
    <property type="taxonomic scope" value="Bacteria"/>
</dbReference>
<keyword evidence="5 10" id="KW-0443">Lipid metabolism</keyword>
<comment type="catalytic activity">
    <reaction evidence="1 10">
        <text>a fatty acyl-[ACP] + phosphate = an acyl phosphate + holo-[ACP]</text>
        <dbReference type="Rhea" id="RHEA:42292"/>
        <dbReference type="Rhea" id="RHEA-COMP:9685"/>
        <dbReference type="Rhea" id="RHEA-COMP:14125"/>
        <dbReference type="ChEBI" id="CHEBI:43474"/>
        <dbReference type="ChEBI" id="CHEBI:59918"/>
        <dbReference type="ChEBI" id="CHEBI:64479"/>
        <dbReference type="ChEBI" id="CHEBI:138651"/>
        <dbReference type="EC" id="2.3.1.274"/>
    </reaction>
</comment>
<dbReference type="HOGENOM" id="CLU_039379_1_1_9"/>
<comment type="pathway">
    <text evidence="10">Lipid metabolism; phospholipid metabolism.</text>
</comment>
<comment type="similarity">
    <text evidence="10">Belongs to the PlsX family.</text>
</comment>
<dbReference type="PIRSF" id="PIRSF002465">
    <property type="entry name" value="Phsphlp_syn_PlsX"/>
    <property type="match status" value="1"/>
</dbReference>
<keyword evidence="4 10" id="KW-0808">Transferase</keyword>
<dbReference type="STRING" id="883113.HMPREF9708_00052"/>
<reference evidence="11 12" key="1">
    <citation type="submission" date="2012-01" db="EMBL/GenBank/DDBJ databases">
        <title>The Genome Sequence of Facklamia languida CCUG 37842.</title>
        <authorList>
            <consortium name="The Broad Institute Genome Sequencing Platform"/>
            <person name="Earl A."/>
            <person name="Ward D."/>
            <person name="Feldgarden M."/>
            <person name="Gevers D."/>
            <person name="Huys G."/>
            <person name="Young S.K."/>
            <person name="Zeng Q."/>
            <person name="Gargeya S."/>
            <person name="Fitzgerald M."/>
            <person name="Haas B."/>
            <person name="Abouelleil A."/>
            <person name="Alvarado L."/>
            <person name="Arachchi H.M."/>
            <person name="Berlin A."/>
            <person name="Chapman S.B."/>
            <person name="Gearin G."/>
            <person name="Goldberg J."/>
            <person name="Griggs A."/>
            <person name="Gujja S."/>
            <person name="Hansen M."/>
            <person name="Heiman D."/>
            <person name="Howarth C."/>
            <person name="Larimer J."/>
            <person name="Lui A."/>
            <person name="MacDonald P.J.P."/>
            <person name="McCowen C."/>
            <person name="Montmayeur A."/>
            <person name="Murphy C."/>
            <person name="Neiman D."/>
            <person name="Pearson M."/>
            <person name="Priest M."/>
            <person name="Roberts A."/>
            <person name="Saif S."/>
            <person name="Shea T."/>
            <person name="Sisk P."/>
            <person name="Stolte C."/>
            <person name="Sykes S."/>
            <person name="Wortman J."/>
            <person name="Nusbaum C."/>
            <person name="Birren B."/>
        </authorList>
    </citation>
    <scope>NUCLEOTIDE SEQUENCE [LARGE SCALE GENOMIC DNA]</scope>
    <source>
        <strain evidence="11 12">CCUG 37842</strain>
    </source>
</reference>
<dbReference type="UniPathway" id="UPA00085"/>
<dbReference type="PANTHER" id="PTHR30100">
    <property type="entry name" value="FATTY ACID/PHOSPHOLIPID SYNTHESIS PROTEIN PLSX"/>
    <property type="match status" value="1"/>
</dbReference>
<evidence type="ECO:0000256" key="8">
    <source>
        <dbReference type="ARBA" id="ARBA00024069"/>
    </source>
</evidence>
<organism evidence="11 12">
    <name type="scientific">Facklamia languida CCUG 37842</name>
    <dbReference type="NCBI Taxonomy" id="883113"/>
    <lineage>
        <taxon>Bacteria</taxon>
        <taxon>Bacillati</taxon>
        <taxon>Bacillota</taxon>
        <taxon>Bacilli</taxon>
        <taxon>Lactobacillales</taxon>
        <taxon>Aerococcaceae</taxon>
        <taxon>Facklamia</taxon>
    </lineage>
</organism>
<dbReference type="HAMAP" id="MF_00019">
    <property type="entry name" value="PlsX"/>
    <property type="match status" value="1"/>
</dbReference>
<keyword evidence="7 10" id="KW-1208">Phospholipid metabolism</keyword>
<evidence type="ECO:0000256" key="10">
    <source>
        <dbReference type="HAMAP-Rule" id="MF_00019"/>
    </source>
</evidence>
<comment type="subunit">
    <text evidence="9 10">Homodimer. Probably interacts with PlsY.</text>
</comment>
<gene>
    <name evidence="10" type="primary">plsX</name>
    <name evidence="11" type="ORF">HMPREF9708_00052</name>
</gene>
<dbReference type="GO" id="GO:0006633">
    <property type="term" value="P:fatty acid biosynthetic process"/>
    <property type="evidence" value="ECO:0007669"/>
    <property type="project" value="UniProtKB-UniRule"/>
</dbReference>
<keyword evidence="6 10" id="KW-0594">Phospholipid biosynthesis</keyword>
<keyword evidence="3 10" id="KW-0444">Lipid biosynthesis</keyword>
<dbReference type="InterPro" id="IPR012281">
    <property type="entry name" value="Phospholipid_synth_PlsX-like"/>
</dbReference>
<dbReference type="PATRIC" id="fig|883113.3.peg.53"/>
<evidence type="ECO:0000256" key="3">
    <source>
        <dbReference type="ARBA" id="ARBA00022516"/>
    </source>
</evidence>
<evidence type="ECO:0000256" key="7">
    <source>
        <dbReference type="ARBA" id="ARBA00023264"/>
    </source>
</evidence>
<dbReference type="GO" id="GO:0008654">
    <property type="term" value="P:phospholipid biosynthetic process"/>
    <property type="evidence" value="ECO:0007669"/>
    <property type="project" value="UniProtKB-KW"/>
</dbReference>
<comment type="caution">
    <text evidence="11">The sequence shown here is derived from an EMBL/GenBank/DDBJ whole genome shotgun (WGS) entry which is preliminary data.</text>
</comment>
<evidence type="ECO:0000256" key="1">
    <source>
        <dbReference type="ARBA" id="ARBA00001232"/>
    </source>
</evidence>
<proteinExistence type="inferred from homology"/>
<dbReference type="Gene3D" id="3.40.718.10">
    <property type="entry name" value="Isopropylmalate Dehydrogenase"/>
    <property type="match status" value="1"/>
</dbReference>
<dbReference type="Proteomes" id="UP000006190">
    <property type="component" value="Unassembled WGS sequence"/>
</dbReference>
<dbReference type="GO" id="GO:0043811">
    <property type="term" value="F:phosphate:acyl-[acyl carrier protein] acyltransferase activity"/>
    <property type="evidence" value="ECO:0007669"/>
    <property type="project" value="UniProtKB-UniRule"/>
</dbReference>
<dbReference type="PANTHER" id="PTHR30100:SF1">
    <property type="entry name" value="PHOSPHATE ACYLTRANSFERASE"/>
    <property type="match status" value="1"/>
</dbReference>
<dbReference type="EMBL" id="AGEG01000001">
    <property type="protein sequence ID" value="EHR38342.1"/>
    <property type="molecule type" value="Genomic_DNA"/>
</dbReference>
<comment type="subcellular location">
    <subcellularLocation>
        <location evidence="10">Cytoplasm</location>
    </subcellularLocation>
    <text evidence="10">Associated with the membrane possibly through PlsY.</text>
</comment>
<evidence type="ECO:0000256" key="6">
    <source>
        <dbReference type="ARBA" id="ARBA00023209"/>
    </source>
</evidence>
<dbReference type="GO" id="GO:0005737">
    <property type="term" value="C:cytoplasm"/>
    <property type="evidence" value="ECO:0007669"/>
    <property type="project" value="UniProtKB-SubCell"/>
</dbReference>
<evidence type="ECO:0000313" key="12">
    <source>
        <dbReference type="Proteomes" id="UP000006190"/>
    </source>
</evidence>
<comment type="function">
    <text evidence="10">Catalyzes the reversible formation of acyl-phosphate (acyl-PO(4)) from acyl-[acyl-carrier-protein] (acyl-ACP). This enzyme utilizes acyl-ACP as fatty acyl donor, but not acyl-CoA.</text>
</comment>